<feature type="domain" description="Glucose-methanol-choline oxidoreductase C-terminal" evidence="7">
    <location>
        <begin position="440"/>
        <end position="566"/>
    </location>
</feature>
<sequence length="892" mass="98103">MTVYVDFEAATDSGALSKPFDVVIIGGGAAGLTLVRELAGHNLKIAVLESGDREETPEIEALNEVEVNGSLLNDAVQEARRKQNDVQMKVWSADRQRFGIRCRVLGGSTAAWAGKVAAFDPVDYAKRGWIANSGWPVGDADLRPFLERAARYLDLGPLLQGSALWKAMGRREPPELATLGRFRAFFWQFARSRHALTDVMRFGPDFLAEDHRDVTVFLKATAARVRVDGGSVTGVDVLSSLTGGNRGTIWCNQVILAAGTIENARLLLLSPGAEHGPVGRYLTDHPSVRLGDFSPDYREKAAALLGFYPLQKDYRVYMYSCGVALSPEAQSDFRMPNMAAFAGVSIASDDPLMALGRLAKRESRAPLRDGLTVLRNSGLVVSSVGRKLLNYRRIPEKIRRAVADAAVFLNANMVARDYAGGGRGRRLDGVTLNIISEQPPEEGNRVTLAEKTDRLGLRLPAVSWEISDDLRRSMLGFARLLREDFERSGIGGLRFAPGFDTEDLSSLVVYDMAHTAGTTRMGTDPATSVVDPALQVHGVKGLHVVGASVFPTSGHANPTLMIMALAIRLADRVREEVMKTRLGTLSALHMDDETRPLVVVTGATGNLGHAVIGQLARRGYRIRGQFRSTIPDDVRVEWVQCDFARPDLPDEAFDDLVRGARAVIHLAASLSDVATMEVVNVTNLDRLAKACVRQGVSYFGQASSMVVYGSPTTRLVTEETPRIDLGKPIGKQYFFEYFMQEYARSKILGEDILASYQKDMHIDLYRIAVARSHAFLVESLNWSRVRKIFSLYRNSHFISSTYAARAMVHLMERGLKAGEKGIEVYNIADPDSPTFAEVHKAAGLRVGFNVPLLFDVLKGIKMGKTFSRRYPMGFFRIDNRKLEATGFIGEAD</sequence>
<evidence type="ECO:0000313" key="9">
    <source>
        <dbReference type="EMBL" id="RDI36278.1"/>
    </source>
</evidence>
<dbReference type="EMBL" id="QQAW01000011">
    <property type="protein sequence ID" value="RDI36278.1"/>
    <property type="molecule type" value="Genomic_DNA"/>
</dbReference>
<reference evidence="9 10" key="1">
    <citation type="submission" date="2018-07" db="EMBL/GenBank/DDBJ databases">
        <title>Genomic Encyclopedia of Type Strains, Phase IV (KMG-IV): sequencing the most valuable type-strain genomes for metagenomic binning, comparative biology and taxonomic classification.</title>
        <authorList>
            <person name="Goeker M."/>
        </authorList>
    </citation>
    <scope>NUCLEOTIDE SEQUENCE [LARGE SCALE GENOMIC DNA]</scope>
    <source>
        <strain evidence="9 10">DSM 5603</strain>
    </source>
</reference>
<dbReference type="InterPro" id="IPR036188">
    <property type="entry name" value="FAD/NAD-bd_sf"/>
</dbReference>
<organism evidence="9 10">
    <name type="scientific">Gluconacetobacter liquefaciens</name>
    <name type="common">Acetobacter liquefaciens</name>
    <dbReference type="NCBI Taxonomy" id="89584"/>
    <lineage>
        <taxon>Bacteria</taxon>
        <taxon>Pseudomonadati</taxon>
        <taxon>Pseudomonadota</taxon>
        <taxon>Alphaproteobacteria</taxon>
        <taxon>Acetobacterales</taxon>
        <taxon>Acetobacteraceae</taxon>
        <taxon>Gluconacetobacter</taxon>
    </lineage>
</organism>
<feature type="domain" description="NAD-dependent epimerase/dehydratase" evidence="6">
    <location>
        <begin position="598"/>
        <end position="762"/>
    </location>
</feature>
<protein>
    <submittedName>
        <fullName evidence="9">Choline dehydrogenase-like flavoprotein</fullName>
    </submittedName>
    <submittedName>
        <fullName evidence="8">NAD-dependent epimerase/dehydratase family protein</fullName>
    </submittedName>
</protein>
<name>A0A370FXU8_GLULI</name>
<comment type="cofactor">
    <cofactor evidence="1">
        <name>FAD</name>
        <dbReference type="ChEBI" id="CHEBI:57692"/>
    </cofactor>
</comment>
<gene>
    <name evidence="9" type="ORF">C7453_11162</name>
    <name evidence="8" type="ORF">HLH32_16675</name>
</gene>
<dbReference type="PANTHER" id="PTHR42784">
    <property type="entry name" value="PYRANOSE 2-OXIDASE"/>
    <property type="match status" value="1"/>
</dbReference>
<dbReference type="AlphaFoldDB" id="A0A370FXU8"/>
<evidence type="ECO:0000313" key="8">
    <source>
        <dbReference type="EMBL" id="MBB2187977.1"/>
    </source>
</evidence>
<dbReference type="InterPro" id="IPR036291">
    <property type="entry name" value="NAD(P)-bd_dom_sf"/>
</dbReference>
<keyword evidence="3" id="KW-0285">Flavoprotein</keyword>
<keyword evidence="5" id="KW-0560">Oxidoreductase</keyword>
<keyword evidence="10" id="KW-1185">Reference proteome</keyword>
<dbReference type="Pfam" id="PF05199">
    <property type="entry name" value="GMC_oxred_C"/>
    <property type="match status" value="1"/>
</dbReference>
<dbReference type="PANTHER" id="PTHR42784:SF1">
    <property type="entry name" value="PYRANOSE 2-OXIDASE"/>
    <property type="match status" value="1"/>
</dbReference>
<dbReference type="SUPFAM" id="SSF51905">
    <property type="entry name" value="FAD/NAD(P)-binding domain"/>
    <property type="match status" value="1"/>
</dbReference>
<evidence type="ECO:0000259" key="6">
    <source>
        <dbReference type="Pfam" id="PF01370"/>
    </source>
</evidence>
<evidence type="ECO:0000259" key="7">
    <source>
        <dbReference type="Pfam" id="PF05199"/>
    </source>
</evidence>
<reference evidence="8 11" key="2">
    <citation type="submission" date="2020-04" db="EMBL/GenBank/DDBJ databases">
        <title>Description of novel Gluconacetobacter.</title>
        <authorList>
            <person name="Sombolestani A."/>
        </authorList>
    </citation>
    <scope>NUCLEOTIDE SEQUENCE [LARGE SCALE GENOMIC DNA]</scope>
    <source>
        <strain evidence="8 11">LMG 1382</strain>
    </source>
</reference>
<proteinExistence type="inferred from homology"/>
<evidence type="ECO:0000313" key="10">
    <source>
        <dbReference type="Proteomes" id="UP000254958"/>
    </source>
</evidence>
<dbReference type="OrthoDB" id="9798604at2"/>
<dbReference type="RefSeq" id="WP_114728733.1">
    <property type="nucleotide sequence ID" value="NZ_BJMI01000041.1"/>
</dbReference>
<dbReference type="InterPro" id="IPR051473">
    <property type="entry name" value="P2Ox-like"/>
</dbReference>
<comment type="caution">
    <text evidence="9">The sequence shown here is derived from an EMBL/GenBank/DDBJ whole genome shotgun (WGS) entry which is preliminary data.</text>
</comment>
<evidence type="ECO:0000256" key="4">
    <source>
        <dbReference type="ARBA" id="ARBA00022827"/>
    </source>
</evidence>
<dbReference type="Gene3D" id="3.50.50.60">
    <property type="entry name" value="FAD/NAD(P)-binding domain"/>
    <property type="match status" value="2"/>
</dbReference>
<evidence type="ECO:0000256" key="2">
    <source>
        <dbReference type="ARBA" id="ARBA00010790"/>
    </source>
</evidence>
<comment type="similarity">
    <text evidence="2">Belongs to the GMC oxidoreductase family.</text>
</comment>
<accession>A0A370FXU8</accession>
<keyword evidence="4" id="KW-0274">FAD</keyword>
<evidence type="ECO:0000256" key="1">
    <source>
        <dbReference type="ARBA" id="ARBA00001974"/>
    </source>
</evidence>
<dbReference type="InterPro" id="IPR001509">
    <property type="entry name" value="Epimerase_deHydtase"/>
</dbReference>
<dbReference type="Proteomes" id="UP000562982">
    <property type="component" value="Unassembled WGS sequence"/>
</dbReference>
<dbReference type="SUPFAM" id="SSF51735">
    <property type="entry name" value="NAD(P)-binding Rossmann-fold domains"/>
    <property type="match status" value="1"/>
</dbReference>
<dbReference type="EMBL" id="JABEQI010000013">
    <property type="protein sequence ID" value="MBB2187977.1"/>
    <property type="molecule type" value="Genomic_DNA"/>
</dbReference>
<dbReference type="Gene3D" id="3.40.50.720">
    <property type="entry name" value="NAD(P)-binding Rossmann-like Domain"/>
    <property type="match status" value="1"/>
</dbReference>
<evidence type="ECO:0000313" key="11">
    <source>
        <dbReference type="Proteomes" id="UP000562982"/>
    </source>
</evidence>
<dbReference type="Pfam" id="PF01370">
    <property type="entry name" value="Epimerase"/>
    <property type="match status" value="1"/>
</dbReference>
<evidence type="ECO:0000256" key="5">
    <source>
        <dbReference type="ARBA" id="ARBA00023002"/>
    </source>
</evidence>
<dbReference type="Proteomes" id="UP000254958">
    <property type="component" value="Unassembled WGS sequence"/>
</dbReference>
<dbReference type="GO" id="GO:0016614">
    <property type="term" value="F:oxidoreductase activity, acting on CH-OH group of donors"/>
    <property type="evidence" value="ECO:0007669"/>
    <property type="project" value="InterPro"/>
</dbReference>
<dbReference type="InterPro" id="IPR007867">
    <property type="entry name" value="GMC_OxRtase_C"/>
</dbReference>
<evidence type="ECO:0000256" key="3">
    <source>
        <dbReference type="ARBA" id="ARBA00022630"/>
    </source>
</evidence>